<reference evidence="4 5" key="1">
    <citation type="submission" date="2020-04" db="EMBL/GenBank/DDBJ databases">
        <authorList>
            <person name="De Canck E."/>
        </authorList>
    </citation>
    <scope>NUCLEOTIDE SEQUENCE [LARGE SCALE GENOMIC DNA]</scope>
    <source>
        <strain evidence="4 5">LMG 29542</strain>
    </source>
</reference>
<keyword evidence="2" id="KW-0732">Signal</keyword>
<dbReference type="EMBL" id="CADIKH010000099">
    <property type="protein sequence ID" value="CAB3774171.1"/>
    <property type="molecule type" value="Genomic_DNA"/>
</dbReference>
<accession>A0A6J5F8S5</accession>
<sequence>MKKPILLAIFYFATWLFILSISAKAQAESSRSESSSQVNASGNQSASGMNDSDADAAQKQSVKRKKKIGIVIFPGFEALDVYGPVEVWGDFPDYEITTVSEHDRAVKSAQGVATVATYSFEDAPQFDILMVPGGAGVRREVSNPVMLNFLRNQNRRTEWTTSVCTGAALLAKAGILKGHRATTNKIAFKWVASQDRDVLWQGHARWVVDGKYITSSGVSAGTDMAFALEEILYGRAFAEHSARVDEYIWNDDPTNDPFAVN</sequence>
<evidence type="ECO:0000313" key="4">
    <source>
        <dbReference type="EMBL" id="CAB3774171.1"/>
    </source>
</evidence>
<feature type="chain" id="PRO_5026942858" description="DJ-1/PfpI domain-containing protein" evidence="2">
    <location>
        <begin position="28"/>
        <end position="261"/>
    </location>
</feature>
<feature type="signal peptide" evidence="2">
    <location>
        <begin position="1"/>
        <end position="27"/>
    </location>
</feature>
<dbReference type="SUPFAM" id="SSF52317">
    <property type="entry name" value="Class I glutamine amidotransferase-like"/>
    <property type="match status" value="1"/>
</dbReference>
<dbReference type="InterPro" id="IPR052158">
    <property type="entry name" value="INH-QAR"/>
</dbReference>
<dbReference type="PANTHER" id="PTHR43130">
    <property type="entry name" value="ARAC-FAMILY TRANSCRIPTIONAL REGULATOR"/>
    <property type="match status" value="1"/>
</dbReference>
<keyword evidence="5" id="KW-1185">Reference proteome</keyword>
<evidence type="ECO:0000313" key="5">
    <source>
        <dbReference type="Proteomes" id="UP000494363"/>
    </source>
</evidence>
<feature type="region of interest" description="Disordered" evidence="1">
    <location>
        <begin position="30"/>
        <end position="60"/>
    </location>
</feature>
<feature type="domain" description="DJ-1/PfpI" evidence="3">
    <location>
        <begin position="66"/>
        <end position="228"/>
    </location>
</feature>
<dbReference type="Gene3D" id="3.40.50.880">
    <property type="match status" value="1"/>
</dbReference>
<dbReference type="RefSeq" id="WP_246356270.1">
    <property type="nucleotide sequence ID" value="NZ_CADIKH010000099.1"/>
</dbReference>
<organism evidence="4 5">
    <name type="scientific">Paraburkholderia humisilvae</name>
    <dbReference type="NCBI Taxonomy" id="627669"/>
    <lineage>
        <taxon>Bacteria</taxon>
        <taxon>Pseudomonadati</taxon>
        <taxon>Pseudomonadota</taxon>
        <taxon>Betaproteobacteria</taxon>
        <taxon>Burkholderiales</taxon>
        <taxon>Burkholderiaceae</taxon>
        <taxon>Paraburkholderia</taxon>
    </lineage>
</organism>
<name>A0A6J5F8S5_9BURK</name>
<gene>
    <name evidence="4" type="ORF">LMG29542_07624</name>
</gene>
<dbReference type="InterPro" id="IPR002818">
    <property type="entry name" value="DJ-1/PfpI"/>
</dbReference>
<dbReference type="CDD" id="cd03139">
    <property type="entry name" value="GATase1_PfpI_2"/>
    <property type="match status" value="1"/>
</dbReference>
<dbReference type="Proteomes" id="UP000494363">
    <property type="component" value="Unassembled WGS sequence"/>
</dbReference>
<protein>
    <recommendedName>
        <fullName evidence="3">DJ-1/PfpI domain-containing protein</fullName>
    </recommendedName>
</protein>
<dbReference type="AlphaFoldDB" id="A0A6J5F8S5"/>
<feature type="compositionally biased region" description="Low complexity" evidence="1">
    <location>
        <begin position="30"/>
        <end position="41"/>
    </location>
</feature>
<dbReference type="InterPro" id="IPR029062">
    <property type="entry name" value="Class_I_gatase-like"/>
</dbReference>
<evidence type="ECO:0000256" key="1">
    <source>
        <dbReference type="SAM" id="MobiDB-lite"/>
    </source>
</evidence>
<dbReference type="PANTHER" id="PTHR43130:SF15">
    <property type="entry name" value="THIJ_PFPI FAMILY PROTEIN (AFU_ORTHOLOGUE AFUA_5G14240)"/>
    <property type="match status" value="1"/>
</dbReference>
<proteinExistence type="predicted"/>
<dbReference type="Pfam" id="PF01965">
    <property type="entry name" value="DJ-1_PfpI"/>
    <property type="match status" value="1"/>
</dbReference>
<evidence type="ECO:0000256" key="2">
    <source>
        <dbReference type="SAM" id="SignalP"/>
    </source>
</evidence>
<evidence type="ECO:0000259" key="3">
    <source>
        <dbReference type="Pfam" id="PF01965"/>
    </source>
</evidence>